<keyword evidence="12 24" id="KW-0472">Membrane</keyword>
<protein>
    <recommendedName>
        <fullName evidence="19">Transmembrane protease serine 2</fullName>
        <ecNumber evidence="18">3.4.21.122</ecNumber>
    </recommendedName>
</protein>
<evidence type="ECO:0000256" key="17">
    <source>
        <dbReference type="ARBA" id="ARBA00064428"/>
    </source>
</evidence>
<reference evidence="27" key="1">
    <citation type="journal article" date="2021" name="Evol. Appl.">
        <title>The genome of the Pyrenean desman and the effects of bottlenecks and inbreeding on the genomic landscape of an endangered species.</title>
        <authorList>
            <person name="Escoda L."/>
            <person name="Castresana J."/>
        </authorList>
    </citation>
    <scope>NUCLEOTIDE SEQUENCE</scope>
    <source>
        <strain evidence="27">IBE-C5619</strain>
    </source>
</reference>
<dbReference type="Gene3D" id="4.10.400.10">
    <property type="entry name" value="Low-density Lipoprotein Receptor"/>
    <property type="match status" value="1"/>
</dbReference>
<evidence type="ECO:0000256" key="13">
    <source>
        <dbReference type="ARBA" id="ARBA00023145"/>
    </source>
</evidence>
<keyword evidence="3" id="KW-1003">Cell membrane</keyword>
<feature type="region of interest" description="Disordered" evidence="23">
    <location>
        <begin position="1"/>
        <end position="27"/>
    </location>
</feature>
<dbReference type="PANTHER" id="PTHR24252">
    <property type="entry name" value="ACROSIN-RELATED"/>
    <property type="match status" value="1"/>
</dbReference>
<dbReference type="PROSITE" id="PS50240">
    <property type="entry name" value="TRYPSIN_DOM"/>
    <property type="match status" value="1"/>
</dbReference>
<keyword evidence="6 24" id="KW-0812">Transmembrane</keyword>
<evidence type="ECO:0000256" key="21">
    <source>
        <dbReference type="PROSITE-ProRule" id="PRU00196"/>
    </source>
</evidence>
<dbReference type="GO" id="GO:0005886">
    <property type="term" value="C:plasma membrane"/>
    <property type="evidence" value="ECO:0007669"/>
    <property type="project" value="UniProtKB-SubCell"/>
</dbReference>
<dbReference type="GO" id="GO:0004252">
    <property type="term" value="F:serine-type endopeptidase activity"/>
    <property type="evidence" value="ECO:0007669"/>
    <property type="project" value="InterPro"/>
</dbReference>
<dbReference type="CDD" id="cd00112">
    <property type="entry name" value="LDLa"/>
    <property type="match status" value="1"/>
</dbReference>
<evidence type="ECO:0000256" key="15">
    <source>
        <dbReference type="ARBA" id="ARBA00023180"/>
    </source>
</evidence>
<evidence type="ECO:0000256" key="7">
    <source>
        <dbReference type="ARBA" id="ARBA00022801"/>
    </source>
</evidence>
<comment type="caution">
    <text evidence="21">Lacks conserved residue(s) required for the propagation of feature annotation.</text>
</comment>
<evidence type="ECO:0000256" key="12">
    <source>
        <dbReference type="ARBA" id="ARBA00023136"/>
    </source>
</evidence>
<dbReference type="InterPro" id="IPR001254">
    <property type="entry name" value="Trypsin_dom"/>
</dbReference>
<keyword evidence="14 20" id="KW-1015">Disulfide bond</keyword>
<dbReference type="FunFam" id="2.40.10.10:FF:000003">
    <property type="entry name" value="Transmembrane serine protease 3"/>
    <property type="match status" value="1"/>
</dbReference>
<evidence type="ECO:0000259" key="25">
    <source>
        <dbReference type="PROSITE" id="PS50240"/>
    </source>
</evidence>
<dbReference type="InterPro" id="IPR009003">
    <property type="entry name" value="Peptidase_S1_PA"/>
</dbReference>
<dbReference type="Gene3D" id="3.10.250.10">
    <property type="entry name" value="SRCR-like domain"/>
    <property type="match status" value="1"/>
</dbReference>
<keyword evidence="9 22" id="KW-0720">Serine protease</keyword>
<dbReference type="PANTHER" id="PTHR24252:SF30">
    <property type="entry name" value="TRANSMEMBRANE SERINE PROTEASE 2"/>
    <property type="match status" value="1"/>
</dbReference>
<evidence type="ECO:0000256" key="18">
    <source>
        <dbReference type="ARBA" id="ARBA00066608"/>
    </source>
</evidence>
<dbReference type="Pfam" id="PF15494">
    <property type="entry name" value="SRCR_2"/>
    <property type="match status" value="1"/>
</dbReference>
<keyword evidence="28" id="KW-1185">Reference proteome</keyword>
<dbReference type="AlphaFoldDB" id="A0A8J6AGY1"/>
<comment type="catalytic activity">
    <reaction evidence="16">
        <text>The enzyme cleaves angiotensin-converting enzyme 2 (EC 3.4.17.23) and cleaves influenzea A and B virus and coronavirus spike glycoproteins at arginine residues.</text>
        <dbReference type="EC" id="3.4.21.122"/>
    </reaction>
</comment>
<dbReference type="InterPro" id="IPR043504">
    <property type="entry name" value="Peptidase_S1_PA_chymotrypsin"/>
</dbReference>
<dbReference type="GO" id="GO:0006508">
    <property type="term" value="P:proteolysis"/>
    <property type="evidence" value="ECO:0007669"/>
    <property type="project" value="UniProtKB-KW"/>
</dbReference>
<feature type="domain" description="Peptidase S1" evidence="25">
    <location>
        <begin position="319"/>
        <end position="562"/>
    </location>
</feature>
<dbReference type="CDD" id="cd00190">
    <property type="entry name" value="Tryp_SPc"/>
    <property type="match status" value="1"/>
</dbReference>
<dbReference type="PROSITE" id="PS00135">
    <property type="entry name" value="TRYPSIN_SER"/>
    <property type="match status" value="1"/>
</dbReference>
<dbReference type="SMART" id="SM00202">
    <property type="entry name" value="SR"/>
    <property type="match status" value="1"/>
</dbReference>
<dbReference type="InterPro" id="IPR018114">
    <property type="entry name" value="TRYPSIN_HIS"/>
</dbReference>
<keyword evidence="7 22" id="KW-0378">Hydrolase</keyword>
<evidence type="ECO:0000256" key="3">
    <source>
        <dbReference type="ARBA" id="ARBA00022475"/>
    </source>
</evidence>
<evidence type="ECO:0000256" key="16">
    <source>
        <dbReference type="ARBA" id="ARBA00052436"/>
    </source>
</evidence>
<evidence type="ECO:0000256" key="10">
    <source>
        <dbReference type="ARBA" id="ARBA00022968"/>
    </source>
</evidence>
<name>A0A8J6AGY1_GALPY</name>
<keyword evidence="8" id="KW-0068">Autocatalytic cleavage</keyword>
<dbReference type="InterPro" id="IPR023415">
    <property type="entry name" value="LDLR_class-A_CS"/>
</dbReference>
<evidence type="ECO:0000256" key="8">
    <source>
        <dbReference type="ARBA" id="ARBA00022813"/>
    </source>
</evidence>
<evidence type="ECO:0000256" key="1">
    <source>
        <dbReference type="ARBA" id="ARBA00004401"/>
    </source>
</evidence>
<feature type="domain" description="SRCR" evidence="26">
    <location>
        <begin position="221"/>
        <end position="252"/>
    </location>
</feature>
<comment type="subunit">
    <text evidence="17">The catalytically active form interacts with ACE2.</text>
</comment>
<sequence>MGSGPCGRPQPPRGPDVQRCPGRHAADGPEVHDLDACSGHRGGACGRVRPVLRGGWGRGRLLAGPAETMRGLEDTPPLAPGLTGLGEGSSGVQKCRAHSPGARGRNLADVAPAGTRKALWIALALVALLALAGVAGFLLWKYMASKCCFSGLECGSSGSCVSPSQWCDGVLHCPGGEDENRCAAQRVLHDGALAFRLRDHVLFGDDALVTAFRLYGPSFLLQVYSSQRKDWYPVCQDGWSEAYGRAACQDMGYQNSFYLSKGIPDDSGATSFLKLNSSASSTDLYKKLYHSHACPSHTVVSLRCVACGVSSKTSRQSRIVGGSNAAPGEWPWQVSLHVQGIHVCGGSIITPDWIITAAHCVEAPLNNPSYWTVYAGILRQSFMFYGGGNKIQKVIVHPSYDTKTKNYDVALMKLQTPLTFNGAGPGGGAEPDNVRPVCLPNPGLMLEPMQSCWISGWGATSEKGQTSEELNAANVHLIESWSCNSRAVYNGLVTPAMMCAGYLQGTIDSCQGDSGGPLVAFKSNIWWLVGDTSWGSGCAKPNRPGVYGNITLFTDWIYRQMRVRLSLPWCAPWAERGPHGRGRGWCAGGADVLPPRGLGFAVGALDARTPPPPAGAPQDA</sequence>
<evidence type="ECO:0000256" key="14">
    <source>
        <dbReference type="ARBA" id="ARBA00023157"/>
    </source>
</evidence>
<dbReference type="InterPro" id="IPR001190">
    <property type="entry name" value="SRCR"/>
</dbReference>
<evidence type="ECO:0000259" key="26">
    <source>
        <dbReference type="PROSITE" id="PS50287"/>
    </source>
</evidence>
<evidence type="ECO:0000256" key="2">
    <source>
        <dbReference type="ARBA" id="ARBA00004613"/>
    </source>
</evidence>
<feature type="transmembrane region" description="Helical" evidence="24">
    <location>
        <begin position="118"/>
        <end position="140"/>
    </location>
</feature>
<dbReference type="PROSITE" id="PS01209">
    <property type="entry name" value="LDLRA_1"/>
    <property type="match status" value="1"/>
</dbReference>
<proteinExistence type="predicted"/>
<evidence type="ECO:0000256" key="22">
    <source>
        <dbReference type="RuleBase" id="RU363034"/>
    </source>
</evidence>
<keyword evidence="15" id="KW-0325">Glycoprotein</keyword>
<dbReference type="Pfam" id="PF00089">
    <property type="entry name" value="Trypsin"/>
    <property type="match status" value="1"/>
</dbReference>
<keyword evidence="5 22" id="KW-0645">Protease</keyword>
<evidence type="ECO:0000256" key="9">
    <source>
        <dbReference type="ARBA" id="ARBA00022825"/>
    </source>
</evidence>
<dbReference type="SMART" id="SM00192">
    <property type="entry name" value="LDLa"/>
    <property type="match status" value="1"/>
</dbReference>
<evidence type="ECO:0000313" key="27">
    <source>
        <dbReference type="EMBL" id="KAG8518592.1"/>
    </source>
</evidence>
<dbReference type="EMBL" id="JAGFMF010011629">
    <property type="protein sequence ID" value="KAG8518592.1"/>
    <property type="molecule type" value="Genomic_DNA"/>
</dbReference>
<evidence type="ECO:0000256" key="20">
    <source>
        <dbReference type="PROSITE-ProRule" id="PRU00124"/>
    </source>
</evidence>
<dbReference type="OrthoDB" id="6380398at2759"/>
<evidence type="ECO:0000256" key="11">
    <source>
        <dbReference type="ARBA" id="ARBA00022989"/>
    </source>
</evidence>
<dbReference type="PRINTS" id="PR00722">
    <property type="entry name" value="CHYMOTRYPSIN"/>
</dbReference>
<comment type="subcellular location">
    <subcellularLocation>
        <location evidence="1">Cell membrane</location>
        <topology evidence="1">Single-pass type II membrane protein</topology>
    </subcellularLocation>
    <subcellularLocation>
        <location evidence="2">Secreted</location>
    </subcellularLocation>
</comment>
<evidence type="ECO:0000256" key="6">
    <source>
        <dbReference type="ARBA" id="ARBA00022692"/>
    </source>
</evidence>
<evidence type="ECO:0000256" key="4">
    <source>
        <dbReference type="ARBA" id="ARBA00022525"/>
    </source>
</evidence>
<dbReference type="InterPro" id="IPR036772">
    <property type="entry name" value="SRCR-like_dom_sf"/>
</dbReference>
<evidence type="ECO:0000256" key="23">
    <source>
        <dbReference type="SAM" id="MobiDB-lite"/>
    </source>
</evidence>
<dbReference type="PROSITE" id="PS00134">
    <property type="entry name" value="TRYPSIN_HIS"/>
    <property type="match status" value="1"/>
</dbReference>
<dbReference type="SUPFAM" id="SSF57424">
    <property type="entry name" value="LDL receptor-like module"/>
    <property type="match status" value="1"/>
</dbReference>
<dbReference type="FunFam" id="3.10.250.10:FF:000027">
    <property type="entry name" value="Transmembrane serine protease 2"/>
    <property type="match status" value="1"/>
</dbReference>
<evidence type="ECO:0000313" key="28">
    <source>
        <dbReference type="Proteomes" id="UP000700334"/>
    </source>
</evidence>
<keyword evidence="4" id="KW-0964">Secreted</keyword>
<dbReference type="EC" id="3.4.21.122" evidence="18"/>
<comment type="caution">
    <text evidence="27">The sequence shown here is derived from an EMBL/GenBank/DDBJ whole genome shotgun (WGS) entry which is preliminary data.</text>
</comment>
<dbReference type="PROSITE" id="PS50068">
    <property type="entry name" value="LDLRA_2"/>
    <property type="match status" value="1"/>
</dbReference>
<evidence type="ECO:0000256" key="19">
    <source>
        <dbReference type="ARBA" id="ARBA00071696"/>
    </source>
</evidence>
<dbReference type="InterPro" id="IPR002172">
    <property type="entry name" value="LDrepeatLR_classA_rpt"/>
</dbReference>
<feature type="disulfide bond" evidence="20">
    <location>
        <begin position="167"/>
        <end position="182"/>
    </location>
</feature>
<dbReference type="InterPro" id="IPR033116">
    <property type="entry name" value="TRYPSIN_SER"/>
</dbReference>
<keyword evidence="13" id="KW-0865">Zymogen</keyword>
<dbReference type="InterPro" id="IPR001314">
    <property type="entry name" value="Peptidase_S1A"/>
</dbReference>
<gene>
    <name evidence="27" type="ORF">J0S82_004522</name>
</gene>
<keyword evidence="10" id="KW-0735">Signal-anchor</keyword>
<accession>A0A8J6AGY1</accession>
<dbReference type="PROSITE" id="PS50287">
    <property type="entry name" value="SRCR_2"/>
    <property type="match status" value="1"/>
</dbReference>
<dbReference type="Gene3D" id="2.40.10.10">
    <property type="entry name" value="Trypsin-like serine proteases"/>
    <property type="match status" value="1"/>
</dbReference>
<organism evidence="27 28">
    <name type="scientific">Galemys pyrenaicus</name>
    <name type="common">Iberian desman</name>
    <name type="synonym">Pyrenean desman</name>
    <dbReference type="NCBI Taxonomy" id="202257"/>
    <lineage>
        <taxon>Eukaryota</taxon>
        <taxon>Metazoa</taxon>
        <taxon>Chordata</taxon>
        <taxon>Craniata</taxon>
        <taxon>Vertebrata</taxon>
        <taxon>Euteleostomi</taxon>
        <taxon>Mammalia</taxon>
        <taxon>Eutheria</taxon>
        <taxon>Laurasiatheria</taxon>
        <taxon>Eulipotyphla</taxon>
        <taxon>Talpidae</taxon>
        <taxon>Galemys</taxon>
    </lineage>
</organism>
<dbReference type="InterPro" id="IPR036055">
    <property type="entry name" value="LDL_receptor-like_sf"/>
</dbReference>
<evidence type="ECO:0000256" key="5">
    <source>
        <dbReference type="ARBA" id="ARBA00022670"/>
    </source>
</evidence>
<dbReference type="Proteomes" id="UP000700334">
    <property type="component" value="Unassembled WGS sequence"/>
</dbReference>
<dbReference type="SUPFAM" id="SSF50494">
    <property type="entry name" value="Trypsin-like serine proteases"/>
    <property type="match status" value="1"/>
</dbReference>
<dbReference type="SUPFAM" id="SSF56487">
    <property type="entry name" value="SRCR-like"/>
    <property type="match status" value="1"/>
</dbReference>
<keyword evidence="11 24" id="KW-1133">Transmembrane helix</keyword>
<dbReference type="GO" id="GO:0005576">
    <property type="term" value="C:extracellular region"/>
    <property type="evidence" value="ECO:0007669"/>
    <property type="project" value="UniProtKB-SubCell"/>
</dbReference>
<dbReference type="SMART" id="SM00020">
    <property type="entry name" value="Tryp_SPc"/>
    <property type="match status" value="1"/>
</dbReference>
<evidence type="ECO:0000256" key="24">
    <source>
        <dbReference type="SAM" id="Phobius"/>
    </source>
</evidence>